<dbReference type="EMBL" id="CAEZUT010000096">
    <property type="protein sequence ID" value="CAB4615609.1"/>
    <property type="molecule type" value="Genomic_DNA"/>
</dbReference>
<sequence>MAYAFAKSITWGLDDPRVTEGDAIISTESGIPARRATSTTLSTPALIPSGT</sequence>
<name>A0A6J6HVM0_9ZZZZ</name>
<proteinExistence type="predicted"/>
<gene>
    <name evidence="1" type="ORF">UFOPK1854_00821</name>
</gene>
<protein>
    <submittedName>
        <fullName evidence="1">Unannotated protein</fullName>
    </submittedName>
</protein>
<evidence type="ECO:0000313" key="1">
    <source>
        <dbReference type="EMBL" id="CAB4615609.1"/>
    </source>
</evidence>
<reference evidence="1" key="1">
    <citation type="submission" date="2020-05" db="EMBL/GenBank/DDBJ databases">
        <authorList>
            <person name="Chiriac C."/>
            <person name="Salcher M."/>
            <person name="Ghai R."/>
            <person name="Kavagutti S V."/>
        </authorList>
    </citation>
    <scope>NUCLEOTIDE SEQUENCE</scope>
</reference>
<organism evidence="1">
    <name type="scientific">freshwater metagenome</name>
    <dbReference type="NCBI Taxonomy" id="449393"/>
    <lineage>
        <taxon>unclassified sequences</taxon>
        <taxon>metagenomes</taxon>
        <taxon>ecological metagenomes</taxon>
    </lineage>
</organism>
<dbReference type="AlphaFoldDB" id="A0A6J6HVM0"/>
<accession>A0A6J6HVM0</accession>